<proteinExistence type="predicted"/>
<gene>
    <name evidence="2" type="ORF">SPSIL_058600</name>
</gene>
<sequence length="73" mass="8304">MLYYLTITLTIVSSILYHLFLKVTPASVNPMFSLAITYFTASVVTLAIYPFYPVDKLQSIGEMNRYDSVVTEQ</sequence>
<keyword evidence="1" id="KW-0812">Transmembrane</keyword>
<keyword evidence="3" id="KW-1185">Reference proteome</keyword>
<reference evidence="2" key="1">
    <citation type="submission" date="2024-05" db="EMBL/GenBank/DDBJ databases">
        <title>Isolation and characterization of Sporomusa carbonis sp. nov., a carboxydotrophic hydrogenogen in the genus of Sporomusa isolated from a charcoal burning pile.</title>
        <authorList>
            <person name="Boeer T."/>
            <person name="Rosenbaum F."/>
            <person name="Eysell L."/>
            <person name="Mueller V."/>
            <person name="Daniel R."/>
            <person name="Poehlein A."/>
        </authorList>
    </citation>
    <scope>NUCLEOTIDE SEQUENCE [LARGE SCALE GENOMIC DNA]</scope>
    <source>
        <strain evidence="2">DSM 10669</strain>
    </source>
</reference>
<evidence type="ECO:0000313" key="2">
    <source>
        <dbReference type="EMBL" id="XFO69621.1"/>
    </source>
</evidence>
<dbReference type="Proteomes" id="UP000216752">
    <property type="component" value="Chromosome"/>
</dbReference>
<dbReference type="RefSeq" id="WP_094606653.1">
    <property type="nucleotide sequence ID" value="NZ_CP155573.1"/>
</dbReference>
<evidence type="ECO:0000256" key="1">
    <source>
        <dbReference type="SAM" id="Phobius"/>
    </source>
</evidence>
<dbReference type="EMBL" id="CP155573">
    <property type="protein sequence ID" value="XFO69621.1"/>
    <property type="molecule type" value="Genomic_DNA"/>
</dbReference>
<name>A0ABZ3IV73_9FIRM</name>
<keyword evidence="1" id="KW-0472">Membrane</keyword>
<feature type="transmembrane region" description="Helical" evidence="1">
    <location>
        <begin position="31"/>
        <end position="52"/>
    </location>
</feature>
<evidence type="ECO:0000313" key="3">
    <source>
        <dbReference type="Proteomes" id="UP000216752"/>
    </source>
</evidence>
<protein>
    <submittedName>
        <fullName evidence="2">Uncharacterized protein</fullName>
    </submittedName>
</protein>
<keyword evidence="1" id="KW-1133">Transmembrane helix</keyword>
<organism evidence="2 3">
    <name type="scientific">Sporomusa silvacetica DSM 10669</name>
    <dbReference type="NCBI Taxonomy" id="1123289"/>
    <lineage>
        <taxon>Bacteria</taxon>
        <taxon>Bacillati</taxon>
        <taxon>Bacillota</taxon>
        <taxon>Negativicutes</taxon>
        <taxon>Selenomonadales</taxon>
        <taxon>Sporomusaceae</taxon>
        <taxon>Sporomusa</taxon>
    </lineage>
</organism>
<accession>A0ABZ3IV73</accession>